<dbReference type="PANTHER" id="PTHR10894:SF0">
    <property type="entry name" value="NUCLEOLAR PROTEIN 56"/>
    <property type="match status" value="1"/>
</dbReference>
<name>A0A1Y1S8K9_9MICR</name>
<dbReference type="GO" id="GO:0032040">
    <property type="term" value="C:small-subunit processome"/>
    <property type="evidence" value="ECO:0007669"/>
    <property type="project" value="InterPro"/>
</dbReference>
<comment type="caution">
    <text evidence="3">The sequence shown here is derived from an EMBL/GenBank/DDBJ whole genome shotgun (WGS) entry which is preliminary data.</text>
</comment>
<dbReference type="InterPro" id="IPR036070">
    <property type="entry name" value="Nop_dom_sf"/>
</dbReference>
<keyword evidence="4" id="KW-1185">Reference proteome</keyword>
<evidence type="ECO:0000256" key="1">
    <source>
        <dbReference type="ARBA" id="ARBA00009211"/>
    </source>
</evidence>
<evidence type="ECO:0000313" key="4">
    <source>
        <dbReference type="Proteomes" id="UP000192639"/>
    </source>
</evidence>
<dbReference type="Gene3D" id="1.10.246.90">
    <property type="entry name" value="Nop domain"/>
    <property type="match status" value="1"/>
</dbReference>
<proteinExistence type="inferred from homology"/>
<dbReference type="Proteomes" id="UP000192639">
    <property type="component" value="Unassembled WGS sequence"/>
</dbReference>
<dbReference type="SMART" id="SM00931">
    <property type="entry name" value="NOSIC"/>
    <property type="match status" value="1"/>
</dbReference>
<dbReference type="AlphaFoldDB" id="A0A1Y1S8K9"/>
<dbReference type="InterPro" id="IPR042239">
    <property type="entry name" value="Nop_C"/>
</dbReference>
<sequence>MTEANNGKTILIETSVGILLRNNDKFVGAQRFESIEEAYELYKNQKMSESVSEFIKSQKCKIFTKFKPVYLNDMDHLIADKAVDTKVTDIEIAEALEMTTEEVLHMTQILAHKMSGVTKRPDVVELYKLVETFDKDINKRTMRIKEWYALHFPELTTDDCTEYLMCLLKIRNREEFVKNNTGEPELVNLAKNSMGRPFGAEEIEHIVFDTENILKDIQNRKDVYDLLNETVKNDYPNLYELMGQTNNDLLTLCRLFSISNSTLHKMTGPAIQVLGSKKDKSKYGAIFNTSYLARSKVDQGKISRMLGNKISLCAKIDEEKMENGKYGSSFREAINAKIDELNGLKQSKKKISVSEFTKKVYKKSPVEFVKK</sequence>
<reference evidence="3 4" key="1">
    <citation type="journal article" date="2017" name="Environ. Microbiol.">
        <title>Decay of the glycolytic pathway and adaptation to intranuclear parasitism within Enterocytozoonidae microsporidia.</title>
        <authorList>
            <person name="Wiredu Boakye D."/>
            <person name="Jaroenlak P."/>
            <person name="Prachumwat A."/>
            <person name="Williams T.A."/>
            <person name="Bateman K.S."/>
            <person name="Itsathitphaisarn O."/>
            <person name="Sritunyalucksana K."/>
            <person name="Paszkiewicz K.H."/>
            <person name="Moore K.A."/>
            <person name="Stentiford G.D."/>
            <person name="Williams B.A."/>
        </authorList>
    </citation>
    <scope>NUCLEOTIDE SEQUENCE [LARGE SCALE GENOMIC DNA]</scope>
    <source>
        <strain evidence="3 4">GB1</strain>
    </source>
</reference>
<dbReference type="VEuPathDB" id="MicrosporidiaDB:ECANGB1_2357"/>
<dbReference type="Pfam" id="PF01798">
    <property type="entry name" value="Nop"/>
    <property type="match status" value="1"/>
</dbReference>
<dbReference type="SUPFAM" id="SSF89124">
    <property type="entry name" value="Nop domain"/>
    <property type="match status" value="1"/>
</dbReference>
<comment type="similarity">
    <text evidence="1">Belongs to the NOP5/NOP56 family.</text>
</comment>
<gene>
    <name evidence="3" type="primary">NOP56</name>
    <name evidence="3" type="ORF">ECANGB1_2357</name>
</gene>
<protein>
    <submittedName>
        <fullName evidence="3">NOP56</fullName>
    </submittedName>
</protein>
<evidence type="ECO:0000313" key="3">
    <source>
        <dbReference type="EMBL" id="ORD94792.1"/>
    </source>
</evidence>
<dbReference type="InterPro" id="IPR002687">
    <property type="entry name" value="Nop_dom"/>
</dbReference>
<dbReference type="PROSITE" id="PS51358">
    <property type="entry name" value="NOP"/>
    <property type="match status" value="1"/>
</dbReference>
<dbReference type="InterPro" id="IPR012976">
    <property type="entry name" value="NOSIC"/>
</dbReference>
<feature type="domain" description="Nop" evidence="2">
    <location>
        <begin position="234"/>
        <end position="343"/>
    </location>
</feature>
<dbReference type="EMBL" id="LWDP01000009">
    <property type="protein sequence ID" value="ORD94792.1"/>
    <property type="molecule type" value="Genomic_DNA"/>
</dbReference>
<dbReference type="GO" id="GO:0030515">
    <property type="term" value="F:snoRNA binding"/>
    <property type="evidence" value="ECO:0007669"/>
    <property type="project" value="InterPro"/>
</dbReference>
<organism evidence="3 4">
    <name type="scientific">Enterospora canceri</name>
    <dbReference type="NCBI Taxonomy" id="1081671"/>
    <lineage>
        <taxon>Eukaryota</taxon>
        <taxon>Fungi</taxon>
        <taxon>Fungi incertae sedis</taxon>
        <taxon>Microsporidia</taxon>
        <taxon>Enterocytozoonidae</taxon>
        <taxon>Enterospora</taxon>
    </lineage>
</organism>
<dbReference type="GO" id="GO:0031428">
    <property type="term" value="C:box C/D methylation guide snoRNP complex"/>
    <property type="evidence" value="ECO:0007669"/>
    <property type="project" value="InterPro"/>
</dbReference>
<dbReference type="InterPro" id="IPR045056">
    <property type="entry name" value="Nop56/Nop58"/>
</dbReference>
<accession>A0A1Y1S8K9</accession>
<dbReference type="OrthoDB" id="6780543at2759"/>
<dbReference type="PANTHER" id="PTHR10894">
    <property type="entry name" value="NUCLEOLAR PROTEIN 5 NUCLEOLAR PROTEIN NOP5 NOP58"/>
    <property type="match status" value="1"/>
</dbReference>
<dbReference type="Gene3D" id="1.10.287.4070">
    <property type="match status" value="1"/>
</dbReference>
<evidence type="ECO:0000259" key="2">
    <source>
        <dbReference type="PROSITE" id="PS51358"/>
    </source>
</evidence>